<evidence type="ECO:0000313" key="1">
    <source>
        <dbReference type="EMBL" id="RDX89084.1"/>
    </source>
</evidence>
<organism evidence="1 2">
    <name type="scientific">Mucuna pruriens</name>
    <name type="common">Velvet bean</name>
    <name type="synonym">Dolichos pruriens</name>
    <dbReference type="NCBI Taxonomy" id="157652"/>
    <lineage>
        <taxon>Eukaryota</taxon>
        <taxon>Viridiplantae</taxon>
        <taxon>Streptophyta</taxon>
        <taxon>Embryophyta</taxon>
        <taxon>Tracheophyta</taxon>
        <taxon>Spermatophyta</taxon>
        <taxon>Magnoliopsida</taxon>
        <taxon>eudicotyledons</taxon>
        <taxon>Gunneridae</taxon>
        <taxon>Pentapetalae</taxon>
        <taxon>rosids</taxon>
        <taxon>fabids</taxon>
        <taxon>Fabales</taxon>
        <taxon>Fabaceae</taxon>
        <taxon>Papilionoideae</taxon>
        <taxon>50 kb inversion clade</taxon>
        <taxon>NPAAA clade</taxon>
        <taxon>indigoferoid/millettioid clade</taxon>
        <taxon>Phaseoleae</taxon>
        <taxon>Mucuna</taxon>
    </lineage>
</organism>
<accession>A0A371GEW9</accession>
<name>A0A371GEW9_MUCPR</name>
<sequence length="71" mass="8509">MKQPNDFQVSEKEDYVCRLSKSLYDLKQTPRQIIHDRQAKKLLLSQEHYVKRLLQRFHMENDKAMSTSLAT</sequence>
<dbReference type="EMBL" id="QJKJ01005770">
    <property type="protein sequence ID" value="RDX89084.1"/>
    <property type="molecule type" value="Genomic_DNA"/>
</dbReference>
<reference evidence="1" key="1">
    <citation type="submission" date="2018-05" db="EMBL/GenBank/DDBJ databases">
        <title>Draft genome of Mucuna pruriens seed.</title>
        <authorList>
            <person name="Nnadi N.E."/>
            <person name="Vos R."/>
            <person name="Hasami M.H."/>
            <person name="Devisetty U.K."/>
            <person name="Aguiy J.C."/>
        </authorList>
    </citation>
    <scope>NUCLEOTIDE SEQUENCE [LARGE SCALE GENOMIC DNA]</scope>
    <source>
        <strain evidence="1">JCA_2017</strain>
    </source>
</reference>
<dbReference type="AlphaFoldDB" id="A0A371GEW9"/>
<comment type="caution">
    <text evidence="1">The sequence shown here is derived from an EMBL/GenBank/DDBJ whole genome shotgun (WGS) entry which is preliminary data.</text>
</comment>
<dbReference type="Proteomes" id="UP000257109">
    <property type="component" value="Unassembled WGS sequence"/>
</dbReference>
<gene>
    <name evidence="1" type="ORF">CR513_29250</name>
</gene>
<proteinExistence type="predicted"/>
<feature type="non-terminal residue" evidence="1">
    <location>
        <position position="1"/>
    </location>
</feature>
<evidence type="ECO:0000313" key="2">
    <source>
        <dbReference type="Proteomes" id="UP000257109"/>
    </source>
</evidence>
<protein>
    <recommendedName>
        <fullName evidence="3">Reverse transcriptase Ty1/copia-type domain-containing protein</fullName>
    </recommendedName>
</protein>
<evidence type="ECO:0008006" key="3">
    <source>
        <dbReference type="Google" id="ProtNLM"/>
    </source>
</evidence>
<dbReference type="STRING" id="157652.A0A371GEW9"/>
<keyword evidence="2" id="KW-1185">Reference proteome</keyword>
<dbReference type="OrthoDB" id="1915846at2759"/>